<reference evidence="3 4" key="1">
    <citation type="submission" date="2019-12" db="EMBL/GenBank/DDBJ databases">
        <title>Microbes associate with the intestines of laboratory mice.</title>
        <authorList>
            <person name="Navarre W."/>
            <person name="Wong E."/>
        </authorList>
    </citation>
    <scope>NUCLEOTIDE SEQUENCE [LARGE SCALE GENOMIC DNA]</scope>
    <source>
        <strain evidence="3 4">NM66_B29</strain>
    </source>
</reference>
<name>A0A6N8JNL4_9ACTN</name>
<dbReference type="SUPFAM" id="SSF52980">
    <property type="entry name" value="Restriction endonuclease-like"/>
    <property type="match status" value="1"/>
</dbReference>
<evidence type="ECO:0000259" key="2">
    <source>
        <dbReference type="Pfam" id="PF13635"/>
    </source>
</evidence>
<dbReference type="PANTHER" id="PTHR43566">
    <property type="entry name" value="CONSERVED PROTEIN"/>
    <property type="match status" value="1"/>
</dbReference>
<dbReference type="Proteomes" id="UP000463388">
    <property type="component" value="Unassembled WGS sequence"/>
</dbReference>
<comment type="caution">
    <text evidence="3">The sequence shown here is derived from an EMBL/GenBank/DDBJ whole genome shotgun (WGS) entry which is preliminary data.</text>
</comment>
<sequence>MEYIPRDIEGEFLAYASEFPIVLLTGMRQCGKSTMLNRLADADRSVVTLDDLQERQLAQSDPQLFLQLHEPPLVIDEVQYAPELFPYLKIFADEHPEAVGAVWLTGLQPFPLMRLAGESLAGRVGILHMYPLSQHELYGHGPLEKFDLTIPALKERLAERKSALLPEIYRRAFQGWMPAVANGRSGNPGRYYSSYMQTYVERDVRDLDKGADVVQFAKFMAAVAAQVGQLLNLESLTRDVDIPRAKAQEWLGILQQSDIVFLLHPYSNNALKRAIKTPKVYFTDTGLAAWLGRWSSPQTLEAGALSGQIFENYVVAELVKSVGNSGDNALLWFYRDRDAREIDVVMERDGKLYPIEIKRSANPQKRDVKAFDLLERSLLTVGEGALVCMKEQLGALDSTCLVVPAWGI</sequence>
<dbReference type="OrthoDB" id="128089at2"/>
<dbReference type="EMBL" id="WSRR01000023">
    <property type="protein sequence ID" value="MVX61543.1"/>
    <property type="molecule type" value="Genomic_DNA"/>
</dbReference>
<dbReference type="RefSeq" id="WP_160346777.1">
    <property type="nucleotide sequence ID" value="NZ_WSRR01000023.1"/>
</dbReference>
<dbReference type="InterPro" id="IPR027417">
    <property type="entry name" value="P-loop_NTPase"/>
</dbReference>
<dbReference type="PANTHER" id="PTHR43566:SF2">
    <property type="entry name" value="DUF4143 DOMAIN-CONTAINING PROTEIN"/>
    <property type="match status" value="1"/>
</dbReference>
<dbReference type="Pfam" id="PF13635">
    <property type="entry name" value="DUF4143"/>
    <property type="match status" value="1"/>
</dbReference>
<protein>
    <submittedName>
        <fullName evidence="3">DUF4143 domain-containing protein</fullName>
    </submittedName>
</protein>
<dbReference type="InterPro" id="IPR025420">
    <property type="entry name" value="DUF4143"/>
</dbReference>
<gene>
    <name evidence="3" type="ORF">GKZ27_08760</name>
</gene>
<dbReference type="SUPFAM" id="SSF52540">
    <property type="entry name" value="P-loop containing nucleoside triphosphate hydrolases"/>
    <property type="match status" value="1"/>
</dbReference>
<feature type="domain" description="AAA" evidence="1">
    <location>
        <begin position="19"/>
        <end position="137"/>
    </location>
</feature>
<proteinExistence type="predicted"/>
<keyword evidence="4" id="KW-1185">Reference proteome</keyword>
<dbReference type="InterPro" id="IPR041682">
    <property type="entry name" value="AAA_14"/>
</dbReference>
<dbReference type="Pfam" id="PF13173">
    <property type="entry name" value="AAA_14"/>
    <property type="match status" value="1"/>
</dbReference>
<evidence type="ECO:0000313" key="4">
    <source>
        <dbReference type="Proteomes" id="UP000463388"/>
    </source>
</evidence>
<dbReference type="InterPro" id="IPR011335">
    <property type="entry name" value="Restrct_endonuc-II-like"/>
</dbReference>
<evidence type="ECO:0000313" key="3">
    <source>
        <dbReference type="EMBL" id="MVX61543.1"/>
    </source>
</evidence>
<accession>A0A6N8JNL4</accession>
<organism evidence="3 4">
    <name type="scientific">Adlercreutzia mucosicola</name>
    <dbReference type="NCBI Taxonomy" id="580026"/>
    <lineage>
        <taxon>Bacteria</taxon>
        <taxon>Bacillati</taxon>
        <taxon>Actinomycetota</taxon>
        <taxon>Coriobacteriia</taxon>
        <taxon>Eggerthellales</taxon>
        <taxon>Eggerthellaceae</taxon>
        <taxon>Adlercreutzia</taxon>
    </lineage>
</organism>
<evidence type="ECO:0000259" key="1">
    <source>
        <dbReference type="Pfam" id="PF13173"/>
    </source>
</evidence>
<feature type="domain" description="DUF4143" evidence="2">
    <location>
        <begin position="201"/>
        <end position="360"/>
    </location>
</feature>
<dbReference type="AlphaFoldDB" id="A0A6N8JNL4"/>